<sequence length="279" mass="30616">MSFVLNRRRGIKSLLSPAGRSHHFTLARALSNTTPVSNTFHPHLYHVGSATSPGFDAVRNMDIPVVGGVVIPENGGVSTFATTVSGWDASRRWRMASSSLGNGLRTVNDHGSHWIIQPAEPMPLHAFVGKLQELNSQAVKDTGPSESFEDLQPDFALESDLDKGGRFIYHALAIVFHQRLPVKDWNDNDYAYIAVLARELKRGDLALSSLIWDADSGQHWTKEMAMAAQAVQVYIEYEFARAAGNEDDEMDACNDNSMLRSILGLRGPRSILAAVSSRG</sequence>
<keyword evidence="2" id="KW-1185">Reference proteome</keyword>
<reference evidence="1 2" key="1">
    <citation type="journal article" date="2016" name="Mol. Biol. Evol.">
        <title>Comparative Genomics of Early-Diverging Mushroom-Forming Fungi Provides Insights into the Origins of Lignocellulose Decay Capabilities.</title>
        <authorList>
            <person name="Nagy L.G."/>
            <person name="Riley R."/>
            <person name="Tritt A."/>
            <person name="Adam C."/>
            <person name="Daum C."/>
            <person name="Floudas D."/>
            <person name="Sun H."/>
            <person name="Yadav J.S."/>
            <person name="Pangilinan J."/>
            <person name="Larsson K.H."/>
            <person name="Matsuura K."/>
            <person name="Barry K."/>
            <person name="Labutti K."/>
            <person name="Kuo R."/>
            <person name="Ohm R.A."/>
            <person name="Bhattacharya S.S."/>
            <person name="Shirouzu T."/>
            <person name="Yoshinaga Y."/>
            <person name="Martin F.M."/>
            <person name="Grigoriev I.V."/>
            <person name="Hibbett D.S."/>
        </authorList>
    </citation>
    <scope>NUCLEOTIDE SEQUENCE [LARGE SCALE GENOMIC DNA]</scope>
    <source>
        <strain evidence="1 2">HHB12029</strain>
    </source>
</reference>
<gene>
    <name evidence="1" type="ORF">EXIGLDRAFT_752768</name>
</gene>
<dbReference type="Proteomes" id="UP000077266">
    <property type="component" value="Unassembled WGS sequence"/>
</dbReference>
<dbReference type="AlphaFoldDB" id="A0A165EB69"/>
<evidence type="ECO:0000313" key="2">
    <source>
        <dbReference type="Proteomes" id="UP000077266"/>
    </source>
</evidence>
<protein>
    <submittedName>
        <fullName evidence="1">Uncharacterized protein</fullName>
    </submittedName>
</protein>
<accession>A0A165EB69</accession>
<proteinExistence type="predicted"/>
<name>A0A165EB69_EXIGL</name>
<dbReference type="InParanoid" id="A0A165EB69"/>
<dbReference type="EMBL" id="KV426153">
    <property type="protein sequence ID" value="KZV86511.1"/>
    <property type="molecule type" value="Genomic_DNA"/>
</dbReference>
<evidence type="ECO:0000313" key="1">
    <source>
        <dbReference type="EMBL" id="KZV86511.1"/>
    </source>
</evidence>
<dbReference type="OrthoDB" id="2800305at2759"/>
<organism evidence="1 2">
    <name type="scientific">Exidia glandulosa HHB12029</name>
    <dbReference type="NCBI Taxonomy" id="1314781"/>
    <lineage>
        <taxon>Eukaryota</taxon>
        <taxon>Fungi</taxon>
        <taxon>Dikarya</taxon>
        <taxon>Basidiomycota</taxon>
        <taxon>Agaricomycotina</taxon>
        <taxon>Agaricomycetes</taxon>
        <taxon>Auriculariales</taxon>
        <taxon>Exidiaceae</taxon>
        <taxon>Exidia</taxon>
    </lineage>
</organism>